<name>B9XK47_PEDPL</name>
<organism evidence="2 3">
    <name type="scientific">Pedosphaera parvula (strain Ellin514)</name>
    <dbReference type="NCBI Taxonomy" id="320771"/>
    <lineage>
        <taxon>Bacteria</taxon>
        <taxon>Pseudomonadati</taxon>
        <taxon>Verrucomicrobiota</taxon>
        <taxon>Pedosphaerae</taxon>
        <taxon>Pedosphaerales</taxon>
        <taxon>Pedosphaeraceae</taxon>
        <taxon>Pedosphaera</taxon>
    </lineage>
</organism>
<accession>B9XK47</accession>
<dbReference type="STRING" id="320771.Cflav_PD2877"/>
<feature type="coiled-coil region" evidence="1">
    <location>
        <begin position="38"/>
        <end position="86"/>
    </location>
</feature>
<gene>
    <name evidence="2" type="ORF">Cflav_PD2877</name>
</gene>
<dbReference type="Proteomes" id="UP000003688">
    <property type="component" value="Unassembled WGS sequence"/>
</dbReference>
<dbReference type="OrthoDB" id="9775763at2"/>
<proteinExistence type="predicted"/>
<reference evidence="2 3" key="1">
    <citation type="journal article" date="2011" name="J. Bacteriol.">
        <title>Genome sequence of 'Pedosphaera parvula' Ellin514, an aerobic Verrucomicrobial isolate from pasture soil.</title>
        <authorList>
            <person name="Kant R."/>
            <person name="van Passel M.W."/>
            <person name="Sangwan P."/>
            <person name="Palva A."/>
            <person name="Lucas S."/>
            <person name="Copeland A."/>
            <person name="Lapidus A."/>
            <person name="Glavina Del Rio T."/>
            <person name="Dalin E."/>
            <person name="Tice H."/>
            <person name="Bruce D."/>
            <person name="Goodwin L."/>
            <person name="Pitluck S."/>
            <person name="Chertkov O."/>
            <person name="Larimer F.W."/>
            <person name="Land M.L."/>
            <person name="Hauser L."/>
            <person name="Brettin T.S."/>
            <person name="Detter J.C."/>
            <person name="Han S."/>
            <person name="de Vos W.M."/>
            <person name="Janssen P.H."/>
            <person name="Smidt H."/>
        </authorList>
    </citation>
    <scope>NUCLEOTIDE SEQUENCE [LARGE SCALE GENOMIC DNA]</scope>
    <source>
        <strain evidence="2 3">Ellin514</strain>
    </source>
</reference>
<sequence precursor="true">MTEKLGMRTALWGCMTGFFLVSGTGIGAADAPVTSDQILQLQRQNEALQEQLRKQQQLIDSLTHKVAEIQEVNATHDRQITDLKEKEGSDTPAQSGGSIHFGKVQIGGEGGVAFFHSESHGSTPNAEFRIDEAKLFVDAPIWNNVYFFGELNLAARDENDLDVRVGELYLDWENLSQIWGQDRQVNLRLGRFYIPFGEEYLYRYAIDNPLISHSLSDIWGVDEGVELYGSLGKFSYVAAVQNGGIATTRDFNADKAVVGRFGYDPARWLHVSVSGMRTGDLDANKDSLSEMWFGNGWIRSIGSTQTTRFHANLAEGDVVMTFSGLQLRGAGGYLNYADNDPAGRNHRDVYYYYVEGVKDITRKFYGAARFSQMFATGGFPIVGNGDVGTFMFGRLTTDYWRLSLGLGYHFSPNLLAKGEYSFNQGKELDGEKRTHENVFALEAAFRF</sequence>
<evidence type="ECO:0000313" key="2">
    <source>
        <dbReference type="EMBL" id="EEF59870.1"/>
    </source>
</evidence>
<dbReference type="SUPFAM" id="SSF56935">
    <property type="entry name" value="Porins"/>
    <property type="match status" value="1"/>
</dbReference>
<dbReference type="Gene3D" id="2.40.160.10">
    <property type="entry name" value="Porin"/>
    <property type="match status" value="1"/>
</dbReference>
<protein>
    <recommendedName>
        <fullName evidence="4">Phosphate-selective porin O and P</fullName>
    </recommendedName>
</protein>
<keyword evidence="1" id="KW-0175">Coiled coil</keyword>
<dbReference type="AlphaFoldDB" id="B9XK47"/>
<dbReference type="EMBL" id="ABOX02000023">
    <property type="protein sequence ID" value="EEF59870.1"/>
    <property type="molecule type" value="Genomic_DNA"/>
</dbReference>
<dbReference type="InterPro" id="IPR023614">
    <property type="entry name" value="Porin_dom_sf"/>
</dbReference>
<evidence type="ECO:0008006" key="4">
    <source>
        <dbReference type="Google" id="ProtNLM"/>
    </source>
</evidence>
<evidence type="ECO:0000313" key="3">
    <source>
        <dbReference type="Proteomes" id="UP000003688"/>
    </source>
</evidence>
<comment type="caution">
    <text evidence="2">The sequence shown here is derived from an EMBL/GenBank/DDBJ whole genome shotgun (WGS) entry which is preliminary data.</text>
</comment>
<evidence type="ECO:0000256" key="1">
    <source>
        <dbReference type="SAM" id="Coils"/>
    </source>
</evidence>
<dbReference type="RefSeq" id="WP_007416190.1">
    <property type="nucleotide sequence ID" value="NZ_ABOX02000023.1"/>
</dbReference>
<dbReference type="TCDB" id="1.B.3.1.12">
    <property type="family name" value="the sugar porin (sp) family"/>
</dbReference>
<keyword evidence="3" id="KW-1185">Reference proteome</keyword>